<evidence type="ECO:0000313" key="2">
    <source>
        <dbReference type="EMBL" id="DAF58841.1"/>
    </source>
</evidence>
<name>A0A8S5T6H3_9CAUD</name>
<keyword evidence="1" id="KW-1133">Transmembrane helix</keyword>
<reference evidence="2" key="1">
    <citation type="journal article" date="2021" name="Proc. Natl. Acad. Sci. U.S.A.">
        <title>A Catalog of Tens of Thousands of Viruses from Human Metagenomes Reveals Hidden Associations with Chronic Diseases.</title>
        <authorList>
            <person name="Tisza M.J."/>
            <person name="Buck C.B."/>
        </authorList>
    </citation>
    <scope>NUCLEOTIDE SEQUENCE</scope>
    <source>
        <strain evidence="2">CtxMM9</strain>
    </source>
</reference>
<feature type="transmembrane region" description="Helical" evidence="1">
    <location>
        <begin position="12"/>
        <end position="29"/>
    </location>
</feature>
<keyword evidence="1" id="KW-0812">Transmembrane</keyword>
<protein>
    <submittedName>
        <fullName evidence="2">Uncharacterized protein</fullName>
    </submittedName>
</protein>
<accession>A0A8S5T6H3</accession>
<proteinExistence type="predicted"/>
<organism evidence="2">
    <name type="scientific">Siphoviridae sp. ctxMM9</name>
    <dbReference type="NCBI Taxonomy" id="2827973"/>
    <lineage>
        <taxon>Viruses</taxon>
        <taxon>Duplodnaviria</taxon>
        <taxon>Heunggongvirae</taxon>
        <taxon>Uroviricota</taxon>
        <taxon>Caudoviricetes</taxon>
    </lineage>
</organism>
<sequence>MEPHYDILEYILKWLIPFVCAGAFTLIVVP</sequence>
<dbReference type="EMBL" id="BK032759">
    <property type="protein sequence ID" value="DAF58841.1"/>
    <property type="molecule type" value="Genomic_DNA"/>
</dbReference>
<evidence type="ECO:0000256" key="1">
    <source>
        <dbReference type="SAM" id="Phobius"/>
    </source>
</evidence>
<keyword evidence="1" id="KW-0472">Membrane</keyword>